<sequence length="257" mass="28031">MKKINKYTAVAALLLSCSGFAQSNPKNKVGINTNQPTETLDINGTAQIRSLPLGWDGKTYNGAETQGTTFIPTKTVIADPSGNIGTIDGVLRPYIDIYKSNTGLSIGQETGYQAISSADGCISICWEVKLPDEFTAMLAVKVNKEKCGKTDTPFLLNVNYRVANSAGVGSFVWPNAENQFSVKDPGTEWIRFRSGSIGTENTWLADGSIQLWGSRVVNGARENTLRNYRFMASTKDGSKVGGKLNDYNIFTEIKRNY</sequence>
<dbReference type="OrthoDB" id="1264562at2"/>
<name>A0A1M6A0V2_9FLAO</name>
<proteinExistence type="predicted"/>
<dbReference type="STRING" id="1118202.SAMN05443429_10174"/>
<gene>
    <name evidence="2" type="ORF">SAMN05443429_10174</name>
</gene>
<feature type="signal peptide" evidence="1">
    <location>
        <begin position="1"/>
        <end position="23"/>
    </location>
</feature>
<dbReference type="AlphaFoldDB" id="A0A1M6A0V2"/>
<accession>A0A1M6A0V2</accession>
<reference evidence="2 3" key="1">
    <citation type="submission" date="2016-11" db="EMBL/GenBank/DDBJ databases">
        <authorList>
            <person name="Jaros S."/>
            <person name="Januszkiewicz K."/>
            <person name="Wedrychowicz H."/>
        </authorList>
    </citation>
    <scope>NUCLEOTIDE SEQUENCE [LARGE SCALE GENOMIC DNA]</scope>
    <source>
        <strain evidence="2 3">DSM 25479</strain>
    </source>
</reference>
<evidence type="ECO:0000313" key="2">
    <source>
        <dbReference type="EMBL" id="SHI29783.1"/>
    </source>
</evidence>
<evidence type="ECO:0008006" key="4">
    <source>
        <dbReference type="Google" id="ProtNLM"/>
    </source>
</evidence>
<dbReference type="Proteomes" id="UP000184335">
    <property type="component" value="Unassembled WGS sequence"/>
</dbReference>
<keyword evidence="3" id="KW-1185">Reference proteome</keyword>
<dbReference type="RefSeq" id="WP_073177253.1">
    <property type="nucleotide sequence ID" value="NZ_FQYI01000001.1"/>
</dbReference>
<dbReference type="PROSITE" id="PS51257">
    <property type="entry name" value="PROKAR_LIPOPROTEIN"/>
    <property type="match status" value="1"/>
</dbReference>
<feature type="chain" id="PRO_5013313995" description="Polysaccharide lyase" evidence="1">
    <location>
        <begin position="24"/>
        <end position="257"/>
    </location>
</feature>
<evidence type="ECO:0000313" key="3">
    <source>
        <dbReference type="Proteomes" id="UP000184335"/>
    </source>
</evidence>
<protein>
    <recommendedName>
        <fullName evidence="4">Polysaccharide lyase</fullName>
    </recommendedName>
</protein>
<evidence type="ECO:0000256" key="1">
    <source>
        <dbReference type="SAM" id="SignalP"/>
    </source>
</evidence>
<keyword evidence="1" id="KW-0732">Signal</keyword>
<organism evidence="2 3">
    <name type="scientific">Cruoricaptor ignavus</name>
    <dbReference type="NCBI Taxonomy" id="1118202"/>
    <lineage>
        <taxon>Bacteria</taxon>
        <taxon>Pseudomonadati</taxon>
        <taxon>Bacteroidota</taxon>
        <taxon>Flavobacteriia</taxon>
        <taxon>Flavobacteriales</taxon>
        <taxon>Weeksellaceae</taxon>
        <taxon>Cruoricaptor</taxon>
    </lineage>
</organism>
<dbReference type="EMBL" id="FQYI01000001">
    <property type="protein sequence ID" value="SHI29783.1"/>
    <property type="molecule type" value="Genomic_DNA"/>
</dbReference>